<dbReference type="InterPro" id="IPR046357">
    <property type="entry name" value="PPIase_dom_sf"/>
</dbReference>
<keyword evidence="4 5" id="KW-0413">Isomerase</keyword>
<evidence type="ECO:0000256" key="2">
    <source>
        <dbReference type="ARBA" id="ARBA00013194"/>
    </source>
</evidence>
<feature type="region of interest" description="Disordered" evidence="6">
    <location>
        <begin position="246"/>
        <end position="280"/>
    </location>
</feature>
<dbReference type="InterPro" id="IPR001179">
    <property type="entry name" value="PPIase_FKBP_dom"/>
</dbReference>
<feature type="transmembrane region" description="Helical" evidence="7">
    <location>
        <begin position="59"/>
        <end position="78"/>
    </location>
</feature>
<dbReference type="PANTHER" id="PTHR45779:SF7">
    <property type="entry name" value="PEPTIDYLPROLYL ISOMERASE"/>
    <property type="match status" value="1"/>
</dbReference>
<sequence length="393" mass="41674">MSEDDKPRGERTVKAKAKLPNAKNIRSPEFTPHGISGGSRSRGPRPSGKTAAQAKRQRMAGISVAVVAVVAVAWAISYTQGHRFLPDSVPDYLSRPGPEIKATGALGSAPKVSIPKNLQPTGRLNVTTPIKGTGTKIANGDTTLVKFTFYQWAKSTDPDKPDESTNKKLSSSWERPAGQQVLPMTIGKTELKGLDKGLAGQTAGSRVILEIPPKEGFGEQGQQLGLQSGDSVVFVVDVLASYPKNAEAKGTPKPLDDKDLPTVGAVEPGKGPKVTIPKADPPEKMQVKTLIEGTGPATTKDDVAVVHYKGLIWRDGKQFDSSWEKGEPATFPLNATEGMTGFFKGLQGQKIGSRVMLLLPPGDGYGKEGNPQAGIKGTDHTVFLVDILGTVPK</sequence>
<dbReference type="Pfam" id="PF00254">
    <property type="entry name" value="FKBP_C"/>
    <property type="match status" value="2"/>
</dbReference>
<dbReference type="EC" id="5.2.1.8" evidence="2 5"/>
<evidence type="ECO:0000256" key="1">
    <source>
        <dbReference type="ARBA" id="ARBA00000971"/>
    </source>
</evidence>
<dbReference type="PROSITE" id="PS50059">
    <property type="entry name" value="FKBP_PPIASE"/>
    <property type="match status" value="2"/>
</dbReference>
<gene>
    <name evidence="9" type="ORF">ACFPZN_36240</name>
</gene>
<evidence type="ECO:0000313" key="10">
    <source>
        <dbReference type="Proteomes" id="UP001596074"/>
    </source>
</evidence>
<organism evidence="9 10">
    <name type="scientific">Actinomadura rugatobispora</name>
    <dbReference type="NCBI Taxonomy" id="1994"/>
    <lineage>
        <taxon>Bacteria</taxon>
        <taxon>Bacillati</taxon>
        <taxon>Actinomycetota</taxon>
        <taxon>Actinomycetes</taxon>
        <taxon>Streptosporangiales</taxon>
        <taxon>Thermomonosporaceae</taxon>
        <taxon>Actinomadura</taxon>
    </lineage>
</organism>
<proteinExistence type="predicted"/>
<dbReference type="GO" id="GO:0003755">
    <property type="term" value="F:peptidyl-prolyl cis-trans isomerase activity"/>
    <property type="evidence" value="ECO:0007669"/>
    <property type="project" value="UniProtKB-EC"/>
</dbReference>
<keyword evidence="7" id="KW-0812">Transmembrane</keyword>
<evidence type="ECO:0000256" key="3">
    <source>
        <dbReference type="ARBA" id="ARBA00023110"/>
    </source>
</evidence>
<keyword evidence="10" id="KW-1185">Reference proteome</keyword>
<evidence type="ECO:0000259" key="8">
    <source>
        <dbReference type="PROSITE" id="PS50059"/>
    </source>
</evidence>
<keyword evidence="7" id="KW-0472">Membrane</keyword>
<protein>
    <recommendedName>
        <fullName evidence="2 5">peptidylprolyl isomerase</fullName>
        <ecNumber evidence="2 5">5.2.1.8</ecNumber>
    </recommendedName>
</protein>
<dbReference type="Proteomes" id="UP001596074">
    <property type="component" value="Unassembled WGS sequence"/>
</dbReference>
<reference evidence="10" key="1">
    <citation type="journal article" date="2019" name="Int. J. Syst. Evol. Microbiol.">
        <title>The Global Catalogue of Microorganisms (GCM) 10K type strain sequencing project: providing services to taxonomists for standard genome sequencing and annotation.</title>
        <authorList>
            <consortium name="The Broad Institute Genomics Platform"/>
            <consortium name="The Broad Institute Genome Sequencing Center for Infectious Disease"/>
            <person name="Wu L."/>
            <person name="Ma J."/>
        </authorList>
    </citation>
    <scope>NUCLEOTIDE SEQUENCE [LARGE SCALE GENOMIC DNA]</scope>
    <source>
        <strain evidence="10">KCTC 42087</strain>
    </source>
</reference>
<dbReference type="InterPro" id="IPR044609">
    <property type="entry name" value="FKBP2/11"/>
</dbReference>
<evidence type="ECO:0000313" key="9">
    <source>
        <dbReference type="EMBL" id="MFC5751096.1"/>
    </source>
</evidence>
<name>A0ABW1A6K2_9ACTN</name>
<dbReference type="SUPFAM" id="SSF54534">
    <property type="entry name" value="FKBP-like"/>
    <property type="match status" value="2"/>
</dbReference>
<feature type="domain" description="PPIase FKBP-type" evidence="8">
    <location>
        <begin position="301"/>
        <end position="391"/>
    </location>
</feature>
<evidence type="ECO:0000256" key="6">
    <source>
        <dbReference type="SAM" id="MobiDB-lite"/>
    </source>
</evidence>
<evidence type="ECO:0000256" key="4">
    <source>
        <dbReference type="ARBA" id="ARBA00023235"/>
    </source>
</evidence>
<comment type="caution">
    <text evidence="9">The sequence shown here is derived from an EMBL/GenBank/DDBJ whole genome shotgun (WGS) entry which is preliminary data.</text>
</comment>
<comment type="catalytic activity">
    <reaction evidence="1 5">
        <text>[protein]-peptidylproline (omega=180) = [protein]-peptidylproline (omega=0)</text>
        <dbReference type="Rhea" id="RHEA:16237"/>
        <dbReference type="Rhea" id="RHEA-COMP:10747"/>
        <dbReference type="Rhea" id="RHEA-COMP:10748"/>
        <dbReference type="ChEBI" id="CHEBI:83833"/>
        <dbReference type="ChEBI" id="CHEBI:83834"/>
        <dbReference type="EC" id="5.2.1.8"/>
    </reaction>
</comment>
<feature type="region of interest" description="Disordered" evidence="6">
    <location>
        <begin position="155"/>
        <end position="176"/>
    </location>
</feature>
<dbReference type="RefSeq" id="WP_378286971.1">
    <property type="nucleotide sequence ID" value="NZ_JBHSON010000063.1"/>
</dbReference>
<feature type="compositionally biased region" description="Low complexity" evidence="6">
    <location>
        <begin position="38"/>
        <end position="48"/>
    </location>
</feature>
<accession>A0ABW1A6K2</accession>
<dbReference type="PANTHER" id="PTHR45779">
    <property type="entry name" value="PEPTIDYLPROLYL ISOMERASE"/>
    <property type="match status" value="1"/>
</dbReference>
<feature type="domain" description="PPIase FKBP-type" evidence="8">
    <location>
        <begin position="140"/>
        <end position="242"/>
    </location>
</feature>
<feature type="region of interest" description="Disordered" evidence="6">
    <location>
        <begin position="1"/>
        <end position="55"/>
    </location>
</feature>
<keyword evidence="7" id="KW-1133">Transmembrane helix</keyword>
<evidence type="ECO:0000256" key="7">
    <source>
        <dbReference type="SAM" id="Phobius"/>
    </source>
</evidence>
<keyword evidence="3 5" id="KW-0697">Rotamase</keyword>
<evidence type="ECO:0000256" key="5">
    <source>
        <dbReference type="PROSITE-ProRule" id="PRU00277"/>
    </source>
</evidence>
<feature type="compositionally biased region" description="Basic and acidic residues" evidence="6">
    <location>
        <begin position="156"/>
        <end position="166"/>
    </location>
</feature>
<dbReference type="EMBL" id="JBHSON010000063">
    <property type="protein sequence ID" value="MFC5751096.1"/>
    <property type="molecule type" value="Genomic_DNA"/>
</dbReference>
<feature type="compositionally biased region" description="Basic and acidic residues" evidence="6">
    <location>
        <begin position="1"/>
        <end position="13"/>
    </location>
</feature>
<dbReference type="Gene3D" id="3.10.50.40">
    <property type="match status" value="2"/>
</dbReference>